<name>A0A2A3K0M3_9RHOB</name>
<dbReference type="Pfam" id="PF09722">
    <property type="entry name" value="Xre_MbcA_ParS_C"/>
    <property type="match status" value="1"/>
</dbReference>
<dbReference type="InterPro" id="IPR024467">
    <property type="entry name" value="Xre/MbcA/ParS-like_toxin-bd"/>
</dbReference>
<dbReference type="EMBL" id="NTHN02000001">
    <property type="protein sequence ID" value="MCT4368929.1"/>
    <property type="molecule type" value="Genomic_DNA"/>
</dbReference>
<dbReference type="OrthoDB" id="5918037at2"/>
<sequence>MEATHFDSDIGRAVHLLGGEKTMEAKVNSALDAHEVLMKGLPAGALLHLVSSVGFLDQGPALYNAVGISVRTLQRMKAKGADELLSREQSSRAWRFAEIFGKAIEVLGSEAAAVDWMNKPAIGLERRCPIDLVATSAGAEVVEEYLTRMEYGVYT</sequence>
<dbReference type="NCBIfam" id="TIGR02293">
    <property type="entry name" value="TAS_TIGR02293"/>
    <property type="match status" value="1"/>
</dbReference>
<evidence type="ECO:0000313" key="3">
    <source>
        <dbReference type="EMBL" id="MCT4368929.1"/>
    </source>
</evidence>
<dbReference type="AlphaFoldDB" id="A0A2A3K0M3"/>
<evidence type="ECO:0000259" key="1">
    <source>
        <dbReference type="Pfam" id="PF09722"/>
    </source>
</evidence>
<dbReference type="EMBL" id="NTHN01000067">
    <property type="protein sequence ID" value="PBD20210.1"/>
    <property type="molecule type" value="Genomic_DNA"/>
</dbReference>
<organism evidence="4">
    <name type="scientific">Alloyangia mangrovi</name>
    <dbReference type="NCBI Taxonomy" id="1779329"/>
    <lineage>
        <taxon>Bacteria</taxon>
        <taxon>Pseudomonadati</taxon>
        <taxon>Pseudomonadota</taxon>
        <taxon>Alphaproteobacteria</taxon>
        <taxon>Rhodobacterales</taxon>
        <taxon>Roseobacteraceae</taxon>
        <taxon>Alloyangia</taxon>
    </lineage>
</organism>
<reference evidence="3" key="3">
    <citation type="submission" date="2024-05" db="EMBL/GenBank/DDBJ databases">
        <title>Yangia mangrovi SAOS 153D genome.</title>
        <authorList>
            <person name="Verma A."/>
            <person name="Pal Y."/>
            <person name="Sundharam S."/>
            <person name="Bisht B."/>
            <person name="Srinivasan K."/>
        </authorList>
    </citation>
    <scope>NUCLEOTIDE SEQUENCE</scope>
    <source>
        <strain evidence="3">SAOS 153D</strain>
    </source>
</reference>
<evidence type="ECO:0000313" key="4">
    <source>
        <dbReference type="EMBL" id="PBD20210.1"/>
    </source>
</evidence>
<proteinExistence type="predicted"/>
<accession>A0A2A3K0M3</accession>
<evidence type="ECO:0000259" key="2">
    <source>
        <dbReference type="Pfam" id="PF20432"/>
    </source>
</evidence>
<feature type="domain" description="Antitoxin Xre/MbcA/ParS-like toxin-binding" evidence="1">
    <location>
        <begin position="103"/>
        <end position="152"/>
    </location>
</feature>
<protein>
    <submittedName>
        <fullName evidence="4">Antitoxin</fullName>
    </submittedName>
    <submittedName>
        <fullName evidence="3">DUF2384 domain-containing protein</fullName>
    </submittedName>
</protein>
<reference evidence="5" key="2">
    <citation type="submission" date="2023-07" db="EMBL/GenBank/DDBJ databases">
        <title>Yangia mangrovi SAOS 153D genome.</title>
        <authorList>
            <person name="Verma A."/>
            <person name="Pal Y."/>
            <person name="Sundharam S."/>
            <person name="Bisht B."/>
            <person name="Srinivasan K."/>
        </authorList>
    </citation>
    <scope>NUCLEOTIDE SEQUENCE [LARGE SCALE GENOMIC DNA]</scope>
    <source>
        <strain evidence="5">SAOS 153D</strain>
    </source>
</reference>
<gene>
    <name evidence="3" type="ORF">CLG85_000640</name>
    <name evidence="4" type="ORF">CLG85_05260</name>
</gene>
<evidence type="ECO:0000313" key="5">
    <source>
        <dbReference type="Proteomes" id="UP000217448"/>
    </source>
</evidence>
<reference evidence="4" key="1">
    <citation type="submission" date="2017-09" db="EMBL/GenBank/DDBJ databases">
        <title>Yangia sp. SAOS 153D whole genome sequencing.</title>
        <authorList>
            <person name="Verma A."/>
            <person name="Krishnamurthi S."/>
        </authorList>
    </citation>
    <scope>NUCLEOTIDE SEQUENCE [LARGE SCALE GENOMIC DNA]</scope>
    <source>
        <strain evidence="4">SAOS 153D</strain>
    </source>
</reference>
<dbReference type="Pfam" id="PF20432">
    <property type="entry name" value="Xre-like-HTH"/>
    <property type="match status" value="1"/>
</dbReference>
<comment type="caution">
    <text evidence="4">The sequence shown here is derived from an EMBL/GenBank/DDBJ whole genome shotgun (WGS) entry which is preliminary data.</text>
</comment>
<dbReference type="RefSeq" id="WP_095881308.1">
    <property type="nucleotide sequence ID" value="NZ_NTHN02000001.1"/>
</dbReference>
<keyword evidence="5" id="KW-1185">Reference proteome</keyword>
<dbReference type="GO" id="GO:0003677">
    <property type="term" value="F:DNA binding"/>
    <property type="evidence" value="ECO:0007669"/>
    <property type="project" value="InterPro"/>
</dbReference>
<dbReference type="InterPro" id="IPR011979">
    <property type="entry name" value="Antitox_Xre"/>
</dbReference>
<feature type="domain" description="Antitoxin Xre-like helix-turn-helix" evidence="2">
    <location>
        <begin position="32"/>
        <end position="97"/>
    </location>
</feature>
<dbReference type="InterPro" id="IPR046847">
    <property type="entry name" value="Xre-like_HTH"/>
</dbReference>
<dbReference type="Proteomes" id="UP000217448">
    <property type="component" value="Unassembled WGS sequence"/>
</dbReference>